<gene>
    <name evidence="4" type="ORF">RL72_01844</name>
</gene>
<dbReference type="OrthoDB" id="9812729at2"/>
<evidence type="ECO:0000256" key="1">
    <source>
        <dbReference type="SAM" id="MobiDB-lite"/>
    </source>
</evidence>
<accession>A0A0F0KSP8</accession>
<dbReference type="AlphaFoldDB" id="A0A0F0KSP8"/>
<protein>
    <recommendedName>
        <fullName evidence="3">DUF58 domain-containing protein</fullName>
    </recommendedName>
</protein>
<evidence type="ECO:0000313" key="5">
    <source>
        <dbReference type="Proteomes" id="UP000033448"/>
    </source>
</evidence>
<feature type="transmembrane region" description="Helical" evidence="2">
    <location>
        <begin position="28"/>
        <end position="47"/>
    </location>
</feature>
<dbReference type="EMBL" id="JYIT01000075">
    <property type="protein sequence ID" value="KJL23893.1"/>
    <property type="molecule type" value="Genomic_DNA"/>
</dbReference>
<feature type="region of interest" description="Disordered" evidence="1">
    <location>
        <begin position="176"/>
        <end position="202"/>
    </location>
</feature>
<keyword evidence="5" id="KW-1185">Reference proteome</keyword>
<name>A0A0F0KSP8_9MICO</name>
<keyword evidence="2" id="KW-0812">Transmembrane</keyword>
<feature type="region of interest" description="Disordered" evidence="1">
    <location>
        <begin position="306"/>
        <end position="325"/>
    </location>
</feature>
<feature type="domain" description="DUF58" evidence="3">
    <location>
        <begin position="200"/>
        <end position="283"/>
    </location>
</feature>
<dbReference type="PATRIC" id="fig|582680.7.peg.1894"/>
<dbReference type="Proteomes" id="UP000033448">
    <property type="component" value="Unassembled WGS sequence"/>
</dbReference>
<evidence type="ECO:0000313" key="4">
    <source>
        <dbReference type="EMBL" id="KJL23893.1"/>
    </source>
</evidence>
<keyword evidence="2" id="KW-0472">Membrane</keyword>
<organism evidence="4 5">
    <name type="scientific">Microbacterium azadirachtae</name>
    <dbReference type="NCBI Taxonomy" id="582680"/>
    <lineage>
        <taxon>Bacteria</taxon>
        <taxon>Bacillati</taxon>
        <taxon>Actinomycetota</taxon>
        <taxon>Actinomycetes</taxon>
        <taxon>Micrococcales</taxon>
        <taxon>Microbacteriaceae</taxon>
        <taxon>Microbacterium</taxon>
    </lineage>
</organism>
<dbReference type="PANTHER" id="PTHR34351">
    <property type="entry name" value="SLR1927 PROTEIN-RELATED"/>
    <property type="match status" value="1"/>
</dbReference>
<comment type="caution">
    <text evidence="4">The sequence shown here is derived from an EMBL/GenBank/DDBJ whole genome shotgun (WGS) entry which is preliminary data.</text>
</comment>
<feature type="region of interest" description="Disordered" evidence="1">
    <location>
        <begin position="387"/>
        <end position="431"/>
    </location>
</feature>
<evidence type="ECO:0000259" key="3">
    <source>
        <dbReference type="Pfam" id="PF01882"/>
    </source>
</evidence>
<dbReference type="PANTHER" id="PTHR34351:SF1">
    <property type="entry name" value="SLR1927 PROTEIN"/>
    <property type="match status" value="1"/>
</dbReference>
<dbReference type="Pfam" id="PF01882">
    <property type="entry name" value="DUF58"/>
    <property type="match status" value="1"/>
</dbReference>
<dbReference type="InterPro" id="IPR002881">
    <property type="entry name" value="DUF58"/>
</dbReference>
<proteinExistence type="predicted"/>
<sequence>MTGRGVSTLLAGILLAIAANVLAAPVLLYVAALLFGMLVLAALFVFAPRRRIRVDRTVAADLLTVGDDTTVRMRVEVRTVMRPPAGLWRDVLPPAVLGSATGSFPAADAEAVPGGTAMTMVYPISGVRRGLASLGPLQLTTSDPFGLFARTDELGDVTPITIVPAVLPLPRLADRTGRAGGTAQTSSHRLGQGTDNLSPRRYVPGDSMRRIHWRATAHRGDLMVRQEEQESSPDALVVLDRAGARWQNADGETDLNGFDRAVTACASIAVHLVDQGFAVDVVDATGVLIGRLRGAEDERDGLLVSLAGTSPRSGERDHGLPAAAEGHTVGPLVVITGTIDPADAGSLPHGGAGSPILLATSTTADALAAAGMQGWATAALGDDPADAWTDAGAAEPGSATVDAGAAPLARSSGSPRRTDAAGAETESAHVR</sequence>
<reference evidence="4 5" key="1">
    <citation type="submission" date="2015-02" db="EMBL/GenBank/DDBJ databases">
        <title>Draft genome sequences of ten Microbacterium spp. with emphasis on heavy metal contaminated environments.</title>
        <authorList>
            <person name="Corretto E."/>
        </authorList>
    </citation>
    <scope>NUCLEOTIDE SEQUENCE [LARGE SCALE GENOMIC DNA]</scope>
    <source>
        <strain evidence="4 5">DSM 23848</strain>
    </source>
</reference>
<keyword evidence="2" id="KW-1133">Transmembrane helix</keyword>
<feature type="compositionally biased region" description="Polar residues" evidence="1">
    <location>
        <begin position="182"/>
        <end position="197"/>
    </location>
</feature>
<evidence type="ECO:0000256" key="2">
    <source>
        <dbReference type="SAM" id="Phobius"/>
    </source>
</evidence>